<dbReference type="PROSITE" id="PS50977">
    <property type="entry name" value="HTH_TETR_2"/>
    <property type="match status" value="1"/>
</dbReference>
<feature type="domain" description="HTH tetR-type" evidence="5">
    <location>
        <begin position="30"/>
        <end position="90"/>
    </location>
</feature>
<organism evidence="6 7">
    <name type="scientific">Streptomyces lycii</name>
    <dbReference type="NCBI Taxonomy" id="2654337"/>
    <lineage>
        <taxon>Bacteria</taxon>
        <taxon>Bacillati</taxon>
        <taxon>Actinomycetota</taxon>
        <taxon>Actinomycetes</taxon>
        <taxon>Kitasatosporales</taxon>
        <taxon>Streptomycetaceae</taxon>
        <taxon>Streptomyces</taxon>
    </lineage>
</organism>
<evidence type="ECO:0000313" key="6">
    <source>
        <dbReference type="EMBL" id="KAF4407134.1"/>
    </source>
</evidence>
<dbReference type="Gene3D" id="1.10.357.10">
    <property type="entry name" value="Tetracycline Repressor, domain 2"/>
    <property type="match status" value="1"/>
</dbReference>
<dbReference type="EMBL" id="WHPN01000331">
    <property type="protein sequence ID" value="KAF4407134.1"/>
    <property type="molecule type" value="Genomic_DNA"/>
</dbReference>
<sequence length="265" mass="28786">MDNDSGTGLPASLEAAWGLRERPGRGPRRGLSLDRIVAAAVEIAETEGLAAVSMGRVAKQLGSSPMSLYRYVSAKDELLLLMVDAATGPPPAPPGPDTGWRAAITAWARAHREVLLRRHWILRIPISGPPITPNTLAWMEQGLAALRHTWLPPGDKMSVLLLVTGFVRNEATLTTDIREATAGTTAASEVLRSYSTLLRKLTDARTHPHLHEVVTAGVFEDEDDDYPDYDFRFGLERLLDGVETLVRTREHLTDAPPAQPGPAPA</sequence>
<dbReference type="SUPFAM" id="SSF46689">
    <property type="entry name" value="Homeodomain-like"/>
    <property type="match status" value="1"/>
</dbReference>
<evidence type="ECO:0000259" key="5">
    <source>
        <dbReference type="PROSITE" id="PS50977"/>
    </source>
</evidence>
<dbReference type="Pfam" id="PF00440">
    <property type="entry name" value="TetR_N"/>
    <property type="match status" value="1"/>
</dbReference>
<keyword evidence="7" id="KW-1185">Reference proteome</keyword>
<keyword evidence="1" id="KW-0805">Transcription regulation</keyword>
<evidence type="ECO:0000256" key="2">
    <source>
        <dbReference type="ARBA" id="ARBA00023125"/>
    </source>
</evidence>
<dbReference type="SUPFAM" id="SSF48498">
    <property type="entry name" value="Tetracyclin repressor-like, C-terminal domain"/>
    <property type="match status" value="1"/>
</dbReference>
<name>A0ABQ7FHK6_9ACTN</name>
<feature type="DNA-binding region" description="H-T-H motif" evidence="4">
    <location>
        <begin position="53"/>
        <end position="72"/>
    </location>
</feature>
<dbReference type="PANTHER" id="PTHR30055">
    <property type="entry name" value="HTH-TYPE TRANSCRIPTIONAL REGULATOR RUTR"/>
    <property type="match status" value="1"/>
</dbReference>
<keyword evidence="2 4" id="KW-0238">DNA-binding</keyword>
<evidence type="ECO:0000313" key="7">
    <source>
        <dbReference type="Proteomes" id="UP000621266"/>
    </source>
</evidence>
<reference evidence="6 7" key="1">
    <citation type="submission" date="2019-10" db="EMBL/GenBank/DDBJ databases">
        <title>Streptomyces tenebrisbrunneis sp.nov., an endogenous actinomycete isolated from of Lycium ruthenicum.</title>
        <authorList>
            <person name="Ma L."/>
        </authorList>
    </citation>
    <scope>NUCLEOTIDE SEQUENCE [LARGE SCALE GENOMIC DNA]</scope>
    <source>
        <strain evidence="6 7">TRM 66187</strain>
    </source>
</reference>
<evidence type="ECO:0000256" key="3">
    <source>
        <dbReference type="ARBA" id="ARBA00023163"/>
    </source>
</evidence>
<dbReference type="Proteomes" id="UP000621266">
    <property type="component" value="Unassembled WGS sequence"/>
</dbReference>
<keyword evidence="3" id="KW-0804">Transcription</keyword>
<accession>A0ABQ7FHK6</accession>
<dbReference type="InterPro" id="IPR001647">
    <property type="entry name" value="HTH_TetR"/>
</dbReference>
<proteinExistence type="predicted"/>
<gene>
    <name evidence="6" type="ORF">GCU69_21335</name>
</gene>
<dbReference type="PANTHER" id="PTHR30055:SF151">
    <property type="entry name" value="TRANSCRIPTIONAL REGULATORY PROTEIN"/>
    <property type="match status" value="1"/>
</dbReference>
<dbReference type="InterPro" id="IPR036271">
    <property type="entry name" value="Tet_transcr_reg_TetR-rel_C_sf"/>
</dbReference>
<protein>
    <submittedName>
        <fullName evidence="6">TetR/AcrR family transcriptional regulator</fullName>
    </submittedName>
</protein>
<dbReference type="Gene3D" id="1.10.10.60">
    <property type="entry name" value="Homeodomain-like"/>
    <property type="match status" value="1"/>
</dbReference>
<comment type="caution">
    <text evidence="6">The sequence shown here is derived from an EMBL/GenBank/DDBJ whole genome shotgun (WGS) entry which is preliminary data.</text>
</comment>
<evidence type="ECO:0000256" key="4">
    <source>
        <dbReference type="PROSITE-ProRule" id="PRU00335"/>
    </source>
</evidence>
<dbReference type="Pfam" id="PF02909">
    <property type="entry name" value="TetR_C_1"/>
    <property type="match status" value="1"/>
</dbReference>
<dbReference type="InterPro" id="IPR050109">
    <property type="entry name" value="HTH-type_TetR-like_transc_reg"/>
</dbReference>
<evidence type="ECO:0000256" key="1">
    <source>
        <dbReference type="ARBA" id="ARBA00023015"/>
    </source>
</evidence>
<dbReference type="RefSeq" id="WP_098753093.1">
    <property type="nucleotide sequence ID" value="NZ_WHPN01000331.1"/>
</dbReference>
<dbReference type="InterPro" id="IPR004111">
    <property type="entry name" value="Repressor_TetR_C"/>
</dbReference>
<dbReference type="InterPro" id="IPR009057">
    <property type="entry name" value="Homeodomain-like_sf"/>
</dbReference>